<evidence type="ECO:0000313" key="2">
    <source>
        <dbReference type="EMBL" id="RXE55477.1"/>
    </source>
</evidence>
<protein>
    <recommendedName>
        <fullName evidence="4">Glycerophosphoryl diester phosphodiesterase membrane domain-containing protein</fullName>
    </recommendedName>
</protein>
<keyword evidence="1" id="KW-1133">Transmembrane helix</keyword>
<feature type="transmembrane region" description="Helical" evidence="1">
    <location>
        <begin position="269"/>
        <end position="292"/>
    </location>
</feature>
<feature type="transmembrane region" description="Helical" evidence="1">
    <location>
        <begin position="163"/>
        <end position="195"/>
    </location>
</feature>
<comment type="caution">
    <text evidence="2">The sequence shown here is derived from an EMBL/GenBank/DDBJ whole genome shotgun (WGS) entry which is preliminary data.</text>
</comment>
<dbReference type="EMBL" id="LHQS01000003">
    <property type="protein sequence ID" value="RXE55477.1"/>
    <property type="molecule type" value="Genomic_DNA"/>
</dbReference>
<keyword evidence="1" id="KW-0812">Transmembrane</keyword>
<keyword evidence="3" id="KW-1185">Reference proteome</keyword>
<dbReference type="Pfam" id="PF24400">
    <property type="entry name" value="DUF7544"/>
    <property type="match status" value="1"/>
</dbReference>
<evidence type="ECO:0008006" key="4">
    <source>
        <dbReference type="Google" id="ProtNLM"/>
    </source>
</evidence>
<dbReference type="RefSeq" id="WP_128694667.1">
    <property type="nucleotide sequence ID" value="NZ_LHQS01000003.1"/>
</dbReference>
<feature type="transmembrane region" description="Helical" evidence="1">
    <location>
        <begin position="70"/>
        <end position="103"/>
    </location>
</feature>
<evidence type="ECO:0000313" key="3">
    <source>
        <dbReference type="Proteomes" id="UP000290932"/>
    </source>
</evidence>
<reference evidence="2 3" key="1">
    <citation type="journal article" date="2015" name="Int. J. Syst. Evol. Microbiol.">
        <title>Methanoculleus taiwanensis sp. nov., a methanogen isolated from deep marine sediment at the deformation front area near Taiwan.</title>
        <authorList>
            <person name="Weng C.Y."/>
            <person name="Chen S.C."/>
            <person name="Lai M.C."/>
            <person name="Wu S.Y."/>
            <person name="Lin S."/>
            <person name="Yang T.F."/>
            <person name="Chen P.C."/>
        </authorList>
    </citation>
    <scope>NUCLEOTIDE SEQUENCE [LARGE SCALE GENOMIC DNA]</scope>
    <source>
        <strain evidence="2 3">CYW4</strain>
    </source>
</reference>
<accession>A0A498GZB4</accession>
<sequence length="315" mass="34247">MADDTYAFDELEGTLNRTKNLLWPINWAIWFRLAVITLFVGGGFSFPNVFQYNFPGDDYGAPMAGGFDGFAPLFFGVIALVLILALFFMFVSATVQFVFVESLASRSFRLAPLFSKHLGKGARLFAFQLALSVLMLLAMAAIFLVIFAPMVLGGGSIGVSFSLLLLVLIPAAILVALIFGLVIQLTVDFVVPIMLHDDCGVISGWRHLWPAVSSQVLQTVVYIVVKLILAVLAAIVEAILIILALIVIAIPFALIGIALIALGVQNIAIFLILLIPYLIIAIPAALLIQVPFVTFLRYYSLLVLGRLAPRYTLLA</sequence>
<dbReference type="Proteomes" id="UP000290932">
    <property type="component" value="Unassembled WGS sequence"/>
</dbReference>
<feature type="transmembrane region" description="Helical" evidence="1">
    <location>
        <begin position="241"/>
        <end position="262"/>
    </location>
</feature>
<dbReference type="OrthoDB" id="137652at2157"/>
<evidence type="ECO:0000256" key="1">
    <source>
        <dbReference type="SAM" id="Phobius"/>
    </source>
</evidence>
<gene>
    <name evidence="2" type="ORF">ABH15_12160</name>
</gene>
<feature type="transmembrane region" description="Helical" evidence="1">
    <location>
        <begin position="29"/>
        <end position="50"/>
    </location>
</feature>
<keyword evidence="1" id="KW-0472">Membrane</keyword>
<dbReference type="InterPro" id="IPR055966">
    <property type="entry name" value="DUF7544"/>
</dbReference>
<feature type="transmembrane region" description="Helical" evidence="1">
    <location>
        <begin position="216"/>
        <end position="235"/>
    </location>
</feature>
<organism evidence="2 3">
    <name type="scientific">Methanoculleus taiwanensis</name>
    <dbReference type="NCBI Taxonomy" id="1550565"/>
    <lineage>
        <taxon>Archaea</taxon>
        <taxon>Methanobacteriati</taxon>
        <taxon>Methanobacteriota</taxon>
        <taxon>Stenosarchaea group</taxon>
        <taxon>Methanomicrobia</taxon>
        <taxon>Methanomicrobiales</taxon>
        <taxon>Methanomicrobiaceae</taxon>
        <taxon>Methanoculleus</taxon>
    </lineage>
</organism>
<proteinExistence type="predicted"/>
<dbReference type="AlphaFoldDB" id="A0A498GZB4"/>
<feature type="transmembrane region" description="Helical" evidence="1">
    <location>
        <begin position="124"/>
        <end position="151"/>
    </location>
</feature>
<name>A0A498GZB4_9EURY</name>